<dbReference type="InterPro" id="IPR036069">
    <property type="entry name" value="DUF34/NIF3_sf"/>
</dbReference>
<comment type="similarity">
    <text evidence="1">Belongs to the GTP cyclohydrolase I type 2/NIF3 family.</text>
</comment>
<evidence type="ECO:0000256" key="2">
    <source>
        <dbReference type="PIRSR" id="PIRSR602678-1"/>
    </source>
</evidence>
<dbReference type="GO" id="GO:0046872">
    <property type="term" value="F:metal ion binding"/>
    <property type="evidence" value="ECO:0007669"/>
    <property type="project" value="UniProtKB-KW"/>
</dbReference>
<dbReference type="FunFam" id="3.40.1390.30:FF:000001">
    <property type="entry name" value="GTP cyclohydrolase 1 type 2"/>
    <property type="match status" value="1"/>
</dbReference>
<name>A0A0C4EMY7_PUCT1</name>
<gene>
    <name evidence="3" type="ORF">PTTG_02127</name>
</gene>
<organism evidence="3">
    <name type="scientific">Puccinia triticina (isolate 1-1 / race 1 (BBBD))</name>
    <name type="common">Brown leaf rust fungus</name>
    <dbReference type="NCBI Taxonomy" id="630390"/>
    <lineage>
        <taxon>Eukaryota</taxon>
        <taxon>Fungi</taxon>
        <taxon>Dikarya</taxon>
        <taxon>Basidiomycota</taxon>
        <taxon>Pucciniomycotina</taxon>
        <taxon>Pucciniomycetes</taxon>
        <taxon>Pucciniales</taxon>
        <taxon>Pucciniaceae</taxon>
        <taxon>Puccinia</taxon>
    </lineage>
</organism>
<dbReference type="EnsemblFungi" id="PTTG_02127-t43_1">
    <property type="protein sequence ID" value="PTTG_02127-t43_1-p1"/>
    <property type="gene ID" value="PTTG_02127"/>
</dbReference>
<evidence type="ECO:0000256" key="1">
    <source>
        <dbReference type="ARBA" id="ARBA00006964"/>
    </source>
</evidence>
<dbReference type="Proteomes" id="UP000005240">
    <property type="component" value="Unassembled WGS sequence"/>
</dbReference>
<dbReference type="PANTHER" id="PTHR13799:SF13">
    <property type="entry name" value="NIF3-LIKE PROTEIN 1"/>
    <property type="match status" value="1"/>
</dbReference>
<dbReference type="SUPFAM" id="SSF102705">
    <property type="entry name" value="NIF3 (NGG1p interacting factor 3)-like"/>
    <property type="match status" value="1"/>
</dbReference>
<reference evidence="4 5" key="3">
    <citation type="journal article" date="2017" name="G3 (Bethesda)">
        <title>Comparative analysis highlights variable genome content of wheat rusts and divergence of the mating loci.</title>
        <authorList>
            <person name="Cuomo C.A."/>
            <person name="Bakkeren G."/>
            <person name="Khalil H.B."/>
            <person name="Panwar V."/>
            <person name="Joly D."/>
            <person name="Linning R."/>
            <person name="Sakthikumar S."/>
            <person name="Song X."/>
            <person name="Adiconis X."/>
            <person name="Fan L."/>
            <person name="Goldberg J.M."/>
            <person name="Levin J.Z."/>
            <person name="Young S."/>
            <person name="Zeng Q."/>
            <person name="Anikster Y."/>
            <person name="Bruce M."/>
            <person name="Wang M."/>
            <person name="Yin C."/>
            <person name="McCallum B."/>
            <person name="Szabo L.J."/>
            <person name="Hulbert S."/>
            <person name="Chen X."/>
            <person name="Fellers J.P."/>
        </authorList>
    </citation>
    <scope>NUCLEOTIDE SEQUENCE</scope>
    <source>
        <strain evidence="5">Isolate 1-1 / race 1 (BBBD)</strain>
        <strain evidence="4">isolate 1-1 / race 1 (BBBD)</strain>
    </source>
</reference>
<sequence length="296" mass="31435">MSLLKAVQRAFSKMAPVSLAESWDNTGLLLESPVIRPLANKVLLTIDLTPSVAEEALAKDSNVGVIVAYHPTIFRGLKSLTLKDPLQEIILKCATAGISVYTPHTALDSVIGGINDELCEIVSGESAHQNKIFSTSGVIVEKTSENVLNGVGLGGGRRVEFAQGKEVDLDQLISRIKTGLGLSHVQLAKSSFASPTIRSVGVCAGSGGSICSALGKSCDAFVTGEMSHHELLSANARGIHIILTAHTNTERFFLAKVLQPRLHELLVDEAAHMSANETPQWTVEVSAADRDPLVIV</sequence>
<feature type="binding site" evidence="2">
    <location>
        <position position="108"/>
    </location>
    <ligand>
        <name>a divalent metal cation</name>
        <dbReference type="ChEBI" id="CHEBI:60240"/>
        <label>1</label>
    </ligand>
</feature>
<evidence type="ECO:0000313" key="5">
    <source>
        <dbReference type="Proteomes" id="UP000005240"/>
    </source>
</evidence>
<dbReference type="OrthoDB" id="3345469at2759"/>
<keyword evidence="2" id="KW-0479">Metal-binding</keyword>
<reference evidence="3" key="2">
    <citation type="submission" date="2016-05" db="EMBL/GenBank/DDBJ databases">
        <title>Comparative analysis highlights variable genome content of wheat rusts and divergence of the mating loci.</title>
        <authorList>
            <person name="Cuomo C.A."/>
            <person name="Bakkeren G."/>
            <person name="Szabo L."/>
            <person name="Khalil H."/>
            <person name="Joly D."/>
            <person name="Goldberg J."/>
            <person name="Young S."/>
            <person name="Zeng Q."/>
            <person name="Fellers J."/>
        </authorList>
    </citation>
    <scope>NUCLEOTIDE SEQUENCE [LARGE SCALE GENOMIC DNA]</scope>
    <source>
        <strain evidence="3">1-1 BBBD Race 1</strain>
    </source>
</reference>
<feature type="binding site" evidence="2">
    <location>
        <position position="246"/>
    </location>
    <ligand>
        <name>a divalent metal cation</name>
        <dbReference type="ChEBI" id="CHEBI:60240"/>
        <label>1</label>
    </ligand>
</feature>
<dbReference type="VEuPathDB" id="FungiDB:PTTG_02127"/>
<dbReference type="InterPro" id="IPR002678">
    <property type="entry name" value="DUF34/NIF3"/>
</dbReference>
<protein>
    <recommendedName>
        <fullName evidence="6">YbgI/family dinuclear metal center protein</fullName>
    </recommendedName>
</protein>
<evidence type="ECO:0000313" key="3">
    <source>
        <dbReference type="EMBL" id="OAV96104.1"/>
    </source>
</evidence>
<feature type="binding site" evidence="2">
    <location>
        <position position="70"/>
    </location>
    <ligand>
        <name>a divalent metal cation</name>
        <dbReference type="ChEBI" id="CHEBI:60240"/>
        <label>1</label>
    </ligand>
</feature>
<evidence type="ECO:0000313" key="4">
    <source>
        <dbReference type="EnsemblFungi" id="PTTG_02127-t43_1-p1"/>
    </source>
</evidence>
<dbReference type="AlphaFoldDB" id="A0A0C4EMY7"/>
<accession>A0A0C4EMY7</accession>
<keyword evidence="5" id="KW-1185">Reference proteome</keyword>
<dbReference type="GO" id="GO:0005739">
    <property type="term" value="C:mitochondrion"/>
    <property type="evidence" value="ECO:0007669"/>
    <property type="project" value="TreeGrafter"/>
</dbReference>
<dbReference type="EMBL" id="ADAS02000022">
    <property type="protein sequence ID" value="OAV96104.1"/>
    <property type="molecule type" value="Genomic_DNA"/>
</dbReference>
<dbReference type="PANTHER" id="PTHR13799">
    <property type="entry name" value="NGG1 INTERACTING FACTOR 3"/>
    <property type="match status" value="1"/>
</dbReference>
<feature type="binding site" evidence="2">
    <location>
        <position position="250"/>
    </location>
    <ligand>
        <name>a divalent metal cation</name>
        <dbReference type="ChEBI" id="CHEBI:60240"/>
        <label>1</label>
    </ligand>
</feature>
<dbReference type="Gene3D" id="3.40.1390.30">
    <property type="entry name" value="NIF3 (NGG1p interacting factor 3)-like"/>
    <property type="match status" value="1"/>
</dbReference>
<dbReference type="NCBIfam" id="TIGR00486">
    <property type="entry name" value="YbgI_SA1388"/>
    <property type="match status" value="1"/>
</dbReference>
<reference evidence="4" key="4">
    <citation type="submission" date="2025-05" db="UniProtKB">
        <authorList>
            <consortium name="EnsemblFungi"/>
        </authorList>
    </citation>
    <scope>IDENTIFICATION</scope>
    <source>
        <strain evidence="4">isolate 1-1 / race 1 (BBBD)</strain>
    </source>
</reference>
<reference evidence="3" key="1">
    <citation type="submission" date="2009-11" db="EMBL/GenBank/DDBJ databases">
        <authorList>
            <consortium name="The Broad Institute Genome Sequencing Platform"/>
            <person name="Ward D."/>
            <person name="Feldgarden M."/>
            <person name="Earl A."/>
            <person name="Young S.K."/>
            <person name="Zeng Q."/>
            <person name="Koehrsen M."/>
            <person name="Alvarado L."/>
            <person name="Berlin A."/>
            <person name="Bochicchio J."/>
            <person name="Borenstein D."/>
            <person name="Chapman S.B."/>
            <person name="Chen Z."/>
            <person name="Engels R."/>
            <person name="Freedman E."/>
            <person name="Gellesch M."/>
            <person name="Goldberg J."/>
            <person name="Griggs A."/>
            <person name="Gujja S."/>
            <person name="Heilman E."/>
            <person name="Heiman D."/>
            <person name="Hepburn T."/>
            <person name="Howarth C."/>
            <person name="Jen D."/>
            <person name="Larson L."/>
            <person name="Lewis B."/>
            <person name="Mehta T."/>
            <person name="Park D."/>
            <person name="Pearson M."/>
            <person name="Roberts A."/>
            <person name="Saif S."/>
            <person name="Shea T."/>
            <person name="Shenoy N."/>
            <person name="Sisk P."/>
            <person name="Stolte C."/>
            <person name="Sykes S."/>
            <person name="Thomson T."/>
            <person name="Walk T."/>
            <person name="White J."/>
            <person name="Yandava C."/>
            <person name="Izard J."/>
            <person name="Baranova O.V."/>
            <person name="Blanton J.M."/>
            <person name="Tanner A.C."/>
            <person name="Dewhirst F.E."/>
            <person name="Haas B."/>
            <person name="Nusbaum C."/>
            <person name="Birren B."/>
        </authorList>
    </citation>
    <scope>NUCLEOTIDE SEQUENCE [LARGE SCALE GENOMIC DNA]</scope>
    <source>
        <strain evidence="3">1-1 BBBD Race 1</strain>
    </source>
</reference>
<proteinExistence type="inferred from homology"/>
<dbReference type="STRING" id="630390.A0A0C4EMY7"/>
<evidence type="ECO:0008006" key="6">
    <source>
        <dbReference type="Google" id="ProtNLM"/>
    </source>
</evidence>
<dbReference type="Pfam" id="PF01784">
    <property type="entry name" value="DUF34_NIF3"/>
    <property type="match status" value="1"/>
</dbReference>
<dbReference type="OMA" id="NFDKTHL"/>